<dbReference type="AlphaFoldDB" id="K0S7C0"/>
<feature type="non-terminal residue" evidence="2">
    <location>
        <position position="520"/>
    </location>
</feature>
<organism evidence="2 3">
    <name type="scientific">Thalassiosira oceanica</name>
    <name type="common">Marine diatom</name>
    <dbReference type="NCBI Taxonomy" id="159749"/>
    <lineage>
        <taxon>Eukaryota</taxon>
        <taxon>Sar</taxon>
        <taxon>Stramenopiles</taxon>
        <taxon>Ochrophyta</taxon>
        <taxon>Bacillariophyta</taxon>
        <taxon>Coscinodiscophyceae</taxon>
        <taxon>Thalassiosirophycidae</taxon>
        <taxon>Thalassiosirales</taxon>
        <taxon>Thalassiosiraceae</taxon>
        <taxon>Thalassiosira</taxon>
    </lineage>
</organism>
<feature type="region of interest" description="Disordered" evidence="1">
    <location>
        <begin position="320"/>
        <end position="342"/>
    </location>
</feature>
<feature type="region of interest" description="Disordered" evidence="1">
    <location>
        <begin position="456"/>
        <end position="520"/>
    </location>
</feature>
<evidence type="ECO:0000256" key="1">
    <source>
        <dbReference type="SAM" id="MobiDB-lite"/>
    </source>
</evidence>
<proteinExistence type="predicted"/>
<protein>
    <submittedName>
        <fullName evidence="2">Uncharacterized protein</fullName>
    </submittedName>
</protein>
<comment type="caution">
    <text evidence="2">The sequence shown here is derived from an EMBL/GenBank/DDBJ whole genome shotgun (WGS) entry which is preliminary data.</text>
</comment>
<dbReference type="Proteomes" id="UP000266841">
    <property type="component" value="Unassembled WGS sequence"/>
</dbReference>
<keyword evidence="3" id="KW-1185">Reference proteome</keyword>
<feature type="compositionally biased region" description="Low complexity" evidence="1">
    <location>
        <begin position="494"/>
        <end position="512"/>
    </location>
</feature>
<evidence type="ECO:0000313" key="2">
    <source>
        <dbReference type="EMBL" id="EJK60819.1"/>
    </source>
</evidence>
<sequence length="520" mass="56848">MRSPHGRDAWKVLVKKLGVVKKYDNATQTWVESSKRFTGLLSTRLLHMYDLYTFYIEANAAPQITDTMMSLDRIIKHAADRKHFADRVENDSDKPFTKYSAKNDVSKYLEELRDDISEYITPSGRPGSYLIRDNTAPVVRSSYEECLVDGLPLNDVKAKTDSKTLYGKLSTAIPSGTPLRQSLNTGAGKQKCGRKGMLTLIGNNPEQLAWAKAVKRANKKISDLTYNYKRESIATVIDKLRNARATCVEAQTHIICDVPTEHALVTRLLDVTSGVPADQYFSFNSARSTLDTKVKQSKRFTFEEAATDLIAVCPYEDSNDGKPTLPTKTKGGEVSSTETSEAVQYGKSGVPLGYSFETPDWKRLSKAQQKEVKAYRAKNRQKGGKLPDIADDARCAGFLESIRSSTKPPASKSLKKADIASVVKEALDAKLDARFAKYDESLTTMVGAVQQALQKKSLGKRKSSASATKPNKKKKKVTVGAVKAVQGILKKAASSDSSSSSDSDSGSGSEDGSGSEESGD</sequence>
<evidence type="ECO:0000313" key="3">
    <source>
        <dbReference type="Proteomes" id="UP000266841"/>
    </source>
</evidence>
<name>K0S7C0_THAOC</name>
<reference evidence="2 3" key="1">
    <citation type="journal article" date="2012" name="Genome Biol.">
        <title>Genome and low-iron response of an oceanic diatom adapted to chronic iron limitation.</title>
        <authorList>
            <person name="Lommer M."/>
            <person name="Specht M."/>
            <person name="Roy A.S."/>
            <person name="Kraemer L."/>
            <person name="Andreson R."/>
            <person name="Gutowska M.A."/>
            <person name="Wolf J."/>
            <person name="Bergner S.V."/>
            <person name="Schilhabel M.B."/>
            <person name="Klostermeier U.C."/>
            <person name="Beiko R.G."/>
            <person name="Rosenstiel P."/>
            <person name="Hippler M."/>
            <person name="Laroche J."/>
        </authorList>
    </citation>
    <scope>NUCLEOTIDE SEQUENCE [LARGE SCALE GENOMIC DNA]</scope>
    <source>
        <strain evidence="2 3">CCMP1005</strain>
    </source>
</reference>
<gene>
    <name evidence="2" type="ORF">THAOC_18770</name>
</gene>
<dbReference type="EMBL" id="AGNL01020662">
    <property type="protein sequence ID" value="EJK60819.1"/>
    <property type="molecule type" value="Genomic_DNA"/>
</dbReference>
<accession>K0S7C0</accession>